<evidence type="ECO:0000256" key="2">
    <source>
        <dbReference type="SAM" id="SignalP"/>
    </source>
</evidence>
<comment type="caution">
    <text evidence="4">The sequence shown here is derived from an EMBL/GenBank/DDBJ whole genome shotgun (WGS) entry which is preliminary data.</text>
</comment>
<feature type="chain" id="PRO_5042573415" evidence="2">
    <location>
        <begin position="25"/>
        <end position="250"/>
    </location>
</feature>
<keyword evidence="2" id="KW-0732">Signal</keyword>
<protein>
    <submittedName>
        <fullName evidence="4">WxL domain-containing protein</fullName>
    </submittedName>
</protein>
<dbReference type="InterPro" id="IPR027994">
    <property type="entry name" value="WxL_dom"/>
</dbReference>
<sequence>MSKTVTLFAASAMATLGLTASVYAAPVSTLDSTAQVTFIPNDQPSGPLDPNNPDPTNPVKPVDPNNPNKPDNPNAGPLSLDFASSFNFGQNKITTTDETYYADAQKFTDGQGKTTTGPNYVQVTDNTGDDKGWVLSVTQQGDLTDNKNSLDGAVITLHDANVKGIAGTGATAPIVAANDIVLEKGQKKLVMTAAANSGQGTWLTRFGSDKLADDKAVSLFVPGKAVKHAATYSTTLNWSLEQVPTNTPIK</sequence>
<dbReference type="Pfam" id="PF13731">
    <property type="entry name" value="WxL"/>
    <property type="match status" value="1"/>
</dbReference>
<feature type="signal peptide" evidence="2">
    <location>
        <begin position="1"/>
        <end position="24"/>
    </location>
</feature>
<evidence type="ECO:0000259" key="3">
    <source>
        <dbReference type="Pfam" id="PF13731"/>
    </source>
</evidence>
<reference evidence="4" key="1">
    <citation type="submission" date="2020-01" db="EMBL/GenBank/DDBJ databases">
        <title>First Reported Case and Whole Genome of Weissella confusa in an Equid.</title>
        <authorList>
            <person name="Little S.V."/>
            <person name="Lawhon S.D."/>
        </authorList>
    </citation>
    <scope>NUCLEOTIDE SEQUENCE</scope>
    <source>
        <strain evidence="4">718955</strain>
    </source>
</reference>
<evidence type="ECO:0000256" key="1">
    <source>
        <dbReference type="SAM" id="MobiDB-lite"/>
    </source>
</evidence>
<dbReference type="RefSeq" id="WP_135798465.1">
    <property type="nucleotide sequence ID" value="NZ_CP027565.1"/>
</dbReference>
<feature type="compositionally biased region" description="Low complexity" evidence="1">
    <location>
        <begin position="59"/>
        <end position="74"/>
    </location>
</feature>
<dbReference type="AlphaFoldDB" id="A0AAJ3DAI9"/>
<dbReference type="Proteomes" id="UP000719917">
    <property type="component" value="Unassembled WGS sequence"/>
</dbReference>
<dbReference type="EMBL" id="JAAAMQ010000003">
    <property type="protein sequence ID" value="NBA11069.1"/>
    <property type="molecule type" value="Genomic_DNA"/>
</dbReference>
<feature type="region of interest" description="Disordered" evidence="1">
    <location>
        <begin position="37"/>
        <end position="80"/>
    </location>
</feature>
<organism evidence="4 5">
    <name type="scientific">Weissella confusa</name>
    <name type="common">Lactobacillus confusus</name>
    <dbReference type="NCBI Taxonomy" id="1583"/>
    <lineage>
        <taxon>Bacteria</taxon>
        <taxon>Bacillati</taxon>
        <taxon>Bacillota</taxon>
        <taxon>Bacilli</taxon>
        <taxon>Lactobacillales</taxon>
        <taxon>Lactobacillaceae</taxon>
        <taxon>Weissella</taxon>
    </lineage>
</organism>
<evidence type="ECO:0000313" key="4">
    <source>
        <dbReference type="EMBL" id="NBA11069.1"/>
    </source>
</evidence>
<name>A0AAJ3DAI9_WEICO</name>
<evidence type="ECO:0000313" key="5">
    <source>
        <dbReference type="Proteomes" id="UP000719917"/>
    </source>
</evidence>
<accession>A0AAJ3DAI9</accession>
<gene>
    <name evidence="4" type="ORF">GTU77_02380</name>
</gene>
<feature type="domain" description="WxL" evidence="3">
    <location>
        <begin position="28"/>
        <end position="244"/>
    </location>
</feature>
<proteinExistence type="predicted"/>